<keyword evidence="2 5" id="KW-0547">Nucleotide-binding</keyword>
<dbReference type="InterPro" id="IPR011009">
    <property type="entry name" value="Kinase-like_dom_sf"/>
</dbReference>
<keyword evidence="1" id="KW-0808">Transferase</keyword>
<keyword evidence="6" id="KW-1133">Transmembrane helix</keyword>
<keyword evidence="6" id="KW-0812">Transmembrane</keyword>
<keyword evidence="9" id="KW-1185">Reference proteome</keyword>
<dbReference type="PROSITE" id="PS50011">
    <property type="entry name" value="PROTEIN_KINASE_DOM"/>
    <property type="match status" value="1"/>
</dbReference>
<reference evidence="8 9" key="1">
    <citation type="submission" date="2024-02" db="EMBL/GenBank/DDBJ databases">
        <authorList>
            <consortium name="ELIXIR-Norway"/>
            <consortium name="Elixir Norway"/>
        </authorList>
    </citation>
    <scope>NUCLEOTIDE SEQUENCE [LARGE SCALE GENOMIC DNA]</scope>
</reference>
<dbReference type="EMBL" id="OZ019893">
    <property type="protein sequence ID" value="CAK9192403.1"/>
    <property type="molecule type" value="Genomic_DNA"/>
</dbReference>
<name>A0ABP0TD21_9BRYO</name>
<evidence type="ECO:0000256" key="5">
    <source>
        <dbReference type="PROSITE-ProRule" id="PRU10141"/>
    </source>
</evidence>
<dbReference type="PROSITE" id="PS00107">
    <property type="entry name" value="PROTEIN_KINASE_ATP"/>
    <property type="match status" value="1"/>
</dbReference>
<accession>A0ABP0TD21</accession>
<dbReference type="InterPro" id="IPR001245">
    <property type="entry name" value="Ser-Thr/Tyr_kinase_cat_dom"/>
</dbReference>
<organism evidence="8 9">
    <name type="scientific">Sphagnum troendelagicum</name>
    <dbReference type="NCBI Taxonomy" id="128251"/>
    <lineage>
        <taxon>Eukaryota</taxon>
        <taxon>Viridiplantae</taxon>
        <taxon>Streptophyta</taxon>
        <taxon>Embryophyta</taxon>
        <taxon>Bryophyta</taxon>
        <taxon>Sphagnophytina</taxon>
        <taxon>Sphagnopsida</taxon>
        <taxon>Sphagnales</taxon>
        <taxon>Sphagnaceae</taxon>
        <taxon>Sphagnum</taxon>
    </lineage>
</organism>
<evidence type="ECO:0000256" key="6">
    <source>
        <dbReference type="SAM" id="Phobius"/>
    </source>
</evidence>
<evidence type="ECO:0000256" key="3">
    <source>
        <dbReference type="ARBA" id="ARBA00022777"/>
    </source>
</evidence>
<feature type="binding site" evidence="5">
    <location>
        <position position="156"/>
    </location>
    <ligand>
        <name>ATP</name>
        <dbReference type="ChEBI" id="CHEBI:30616"/>
    </ligand>
</feature>
<evidence type="ECO:0000256" key="2">
    <source>
        <dbReference type="ARBA" id="ARBA00022741"/>
    </source>
</evidence>
<evidence type="ECO:0000313" key="8">
    <source>
        <dbReference type="EMBL" id="CAK9192403.1"/>
    </source>
</evidence>
<dbReference type="InterPro" id="IPR017441">
    <property type="entry name" value="Protein_kinase_ATP_BS"/>
</dbReference>
<dbReference type="Proteomes" id="UP001497512">
    <property type="component" value="Chromosome 1"/>
</dbReference>
<keyword evidence="4 5" id="KW-0067">ATP-binding</keyword>
<dbReference type="InterPro" id="IPR052059">
    <property type="entry name" value="CR_Ser/Thr_kinase"/>
</dbReference>
<dbReference type="PANTHER" id="PTHR47973">
    <property type="entry name" value="CYSTEINE-RICH RECEPTOR-LIKE PROTEIN KINASE 3"/>
    <property type="match status" value="1"/>
</dbReference>
<dbReference type="Gene3D" id="1.10.510.10">
    <property type="entry name" value="Transferase(Phosphotransferase) domain 1"/>
    <property type="match status" value="1"/>
</dbReference>
<gene>
    <name evidence="8" type="ORF">CSSPTR1EN2_LOCUS1873</name>
</gene>
<dbReference type="InterPro" id="IPR000719">
    <property type="entry name" value="Prot_kinase_dom"/>
</dbReference>
<evidence type="ECO:0000259" key="7">
    <source>
        <dbReference type="PROSITE" id="PS50011"/>
    </source>
</evidence>
<proteinExistence type="predicted"/>
<keyword evidence="3" id="KW-0418">Kinase</keyword>
<evidence type="ECO:0000256" key="1">
    <source>
        <dbReference type="ARBA" id="ARBA00022679"/>
    </source>
</evidence>
<evidence type="ECO:0000313" key="9">
    <source>
        <dbReference type="Proteomes" id="UP001497512"/>
    </source>
</evidence>
<dbReference type="SUPFAM" id="SSF56112">
    <property type="entry name" value="Protein kinase-like (PK-like)"/>
    <property type="match status" value="1"/>
</dbReference>
<keyword evidence="6" id="KW-0472">Membrane</keyword>
<dbReference type="Pfam" id="PF07714">
    <property type="entry name" value="PK_Tyr_Ser-Thr"/>
    <property type="match status" value="1"/>
</dbReference>
<evidence type="ECO:0000256" key="4">
    <source>
        <dbReference type="ARBA" id="ARBA00022840"/>
    </source>
</evidence>
<sequence length="272" mass="31156">MVFDHGFFCRLGGNPICNKLDLNSSNPKINSNPEIGYLQQLDYRYENIALNKLVTSRRGKTKLIWILSTTLSIVFILGGVIYVVILRKYQMKSRILNEMKKEVQPTLYSYNVLKVANKKFHQDNKLLWTGYKQLGQGGFGIIYKGILLDRTKLAIKLLTTKFHQAIDDFLNEVVSITGVKHINLVKLKGCVVYMVHNAFLCTNWWRTKILQKLYGVLKGYMSPKYASFGQLSTKVDVYSFGALLLEIINGRKTILETATNKMNLVEWVSTLE</sequence>
<protein>
    <recommendedName>
        <fullName evidence="7">Protein kinase domain-containing protein</fullName>
    </recommendedName>
</protein>
<dbReference type="Gene3D" id="3.30.200.20">
    <property type="entry name" value="Phosphorylase Kinase, domain 1"/>
    <property type="match status" value="1"/>
</dbReference>
<feature type="domain" description="Protein kinase" evidence="7">
    <location>
        <begin position="128"/>
        <end position="272"/>
    </location>
</feature>
<feature type="transmembrane region" description="Helical" evidence="6">
    <location>
        <begin position="63"/>
        <end position="85"/>
    </location>
</feature>